<name>A0A0K1QBF3_9BACT</name>
<sequence>MEVAWTAFPNGKLVRRQVRPERLYSDQKTRVNAVIAFFLRLSIMELCSRV</sequence>
<dbReference type="KEGG" id="llu:AKJ09_09742"/>
<organism evidence="1 2">
    <name type="scientific">Labilithrix luteola</name>
    <dbReference type="NCBI Taxonomy" id="1391654"/>
    <lineage>
        <taxon>Bacteria</taxon>
        <taxon>Pseudomonadati</taxon>
        <taxon>Myxococcota</taxon>
        <taxon>Polyangia</taxon>
        <taxon>Polyangiales</taxon>
        <taxon>Labilitrichaceae</taxon>
        <taxon>Labilithrix</taxon>
    </lineage>
</organism>
<accession>A0A0K1QBF3</accession>
<dbReference type="STRING" id="1391654.AKJ09_09742"/>
<dbReference type="EMBL" id="CP012333">
    <property type="protein sequence ID" value="AKV03079.1"/>
    <property type="molecule type" value="Genomic_DNA"/>
</dbReference>
<gene>
    <name evidence="1" type="ORF">AKJ09_09742</name>
</gene>
<dbReference type="Proteomes" id="UP000064967">
    <property type="component" value="Chromosome"/>
</dbReference>
<evidence type="ECO:0000313" key="1">
    <source>
        <dbReference type="EMBL" id="AKV03079.1"/>
    </source>
</evidence>
<proteinExistence type="predicted"/>
<protein>
    <recommendedName>
        <fullName evidence="3">Mobile element protein</fullName>
    </recommendedName>
</protein>
<dbReference type="AlphaFoldDB" id="A0A0K1QBF3"/>
<keyword evidence="2" id="KW-1185">Reference proteome</keyword>
<evidence type="ECO:0000313" key="2">
    <source>
        <dbReference type="Proteomes" id="UP000064967"/>
    </source>
</evidence>
<reference evidence="1 2" key="1">
    <citation type="submission" date="2015-08" db="EMBL/GenBank/DDBJ databases">
        <authorList>
            <person name="Babu N.S."/>
            <person name="Beckwith C.J."/>
            <person name="Beseler K.G."/>
            <person name="Brison A."/>
            <person name="Carone J.V."/>
            <person name="Caskin T.P."/>
            <person name="Diamond M."/>
            <person name="Durham M.E."/>
            <person name="Foxe J.M."/>
            <person name="Go M."/>
            <person name="Henderson B.A."/>
            <person name="Jones I.B."/>
            <person name="McGettigan J.A."/>
            <person name="Micheletti S.J."/>
            <person name="Nasrallah M.E."/>
            <person name="Ortiz D."/>
            <person name="Piller C.R."/>
            <person name="Privatt S.R."/>
            <person name="Schneider S.L."/>
            <person name="Sharp S."/>
            <person name="Smith T.C."/>
            <person name="Stanton J.D."/>
            <person name="Ullery H.E."/>
            <person name="Wilson R.J."/>
            <person name="Serrano M.G."/>
            <person name="Buck G."/>
            <person name="Lee V."/>
            <person name="Wang Y."/>
            <person name="Carvalho R."/>
            <person name="Voegtly L."/>
            <person name="Shi R."/>
            <person name="Duckworth R."/>
            <person name="Johnson A."/>
            <person name="Loviza R."/>
            <person name="Walstead R."/>
            <person name="Shah Z."/>
            <person name="Kiflezghi M."/>
            <person name="Wade K."/>
            <person name="Ball S.L."/>
            <person name="Bradley K.W."/>
            <person name="Asai D.J."/>
            <person name="Bowman C.A."/>
            <person name="Russell D.A."/>
            <person name="Pope W.H."/>
            <person name="Jacobs-Sera D."/>
            <person name="Hendrix R.W."/>
            <person name="Hatfull G.F."/>
        </authorList>
    </citation>
    <scope>NUCLEOTIDE SEQUENCE [LARGE SCALE GENOMIC DNA]</scope>
    <source>
        <strain evidence="1 2">DSM 27648</strain>
    </source>
</reference>
<evidence type="ECO:0008006" key="3">
    <source>
        <dbReference type="Google" id="ProtNLM"/>
    </source>
</evidence>